<gene>
    <name evidence="7" type="ORF">A4X03_0g4890</name>
    <name evidence="6" type="ORF">JKIAZH3_G585</name>
</gene>
<dbReference type="AlphaFoldDB" id="A0A177VD82"/>
<dbReference type="GO" id="GO:0033934">
    <property type="term" value="F:glucan 1,4-alpha-maltotriohydrolase activity"/>
    <property type="evidence" value="ECO:0007669"/>
    <property type="project" value="TreeGrafter"/>
</dbReference>
<evidence type="ECO:0000256" key="4">
    <source>
        <dbReference type="ARBA" id="ARBA00026248"/>
    </source>
</evidence>
<evidence type="ECO:0000256" key="3">
    <source>
        <dbReference type="ARBA" id="ARBA00023295"/>
    </source>
</evidence>
<dbReference type="GO" id="GO:0005987">
    <property type="term" value="P:sucrose catabolic process"/>
    <property type="evidence" value="ECO:0007669"/>
    <property type="project" value="TreeGrafter"/>
</dbReference>
<dbReference type="SUPFAM" id="SSF51445">
    <property type="entry name" value="(Trans)glycosidases"/>
    <property type="match status" value="1"/>
</dbReference>
<keyword evidence="3" id="KW-0326">Glycosidase</keyword>
<proteinExistence type="inferred from homology"/>
<dbReference type="InterPro" id="IPR045857">
    <property type="entry name" value="O16G_dom_2"/>
</dbReference>
<dbReference type="GO" id="GO:0004556">
    <property type="term" value="F:alpha-amylase activity"/>
    <property type="evidence" value="ECO:0007669"/>
    <property type="project" value="TreeGrafter"/>
</dbReference>
<dbReference type="InterPro" id="IPR013780">
    <property type="entry name" value="Glyco_hydro_b"/>
</dbReference>
<dbReference type="InterPro" id="IPR006047">
    <property type="entry name" value="GH13_cat_dom"/>
</dbReference>
<evidence type="ECO:0000313" key="6">
    <source>
        <dbReference type="EMBL" id="CAD6945983.1"/>
    </source>
</evidence>
<evidence type="ECO:0000313" key="8">
    <source>
        <dbReference type="Proteomes" id="UP000077671"/>
    </source>
</evidence>
<accession>A0A177VD82</accession>
<dbReference type="FunFam" id="3.90.400.10:FF:000002">
    <property type="entry name" value="Sucrose isomerase"/>
    <property type="match status" value="1"/>
</dbReference>
<dbReference type="EMBL" id="CAJHJG010004919">
    <property type="protein sequence ID" value="CAD6945983.1"/>
    <property type="molecule type" value="Genomic_DNA"/>
</dbReference>
<organism evidence="7 8">
    <name type="scientific">Tilletia caries</name>
    <name type="common">wheat bunt fungus</name>
    <dbReference type="NCBI Taxonomy" id="13290"/>
    <lineage>
        <taxon>Eukaryota</taxon>
        <taxon>Fungi</taxon>
        <taxon>Dikarya</taxon>
        <taxon>Basidiomycota</taxon>
        <taxon>Ustilaginomycotina</taxon>
        <taxon>Exobasidiomycetes</taxon>
        <taxon>Tilletiales</taxon>
        <taxon>Tilletiaceae</taxon>
        <taxon>Tilletia</taxon>
    </lineage>
</organism>
<dbReference type="GO" id="GO:0004574">
    <property type="term" value="F:oligo-1,6-glucosidase activity"/>
    <property type="evidence" value="ECO:0007669"/>
    <property type="project" value="TreeGrafter"/>
</dbReference>
<dbReference type="Gene3D" id="3.20.20.80">
    <property type="entry name" value="Glycosidases"/>
    <property type="match status" value="1"/>
</dbReference>
<evidence type="ECO:0000259" key="5">
    <source>
        <dbReference type="SMART" id="SM00642"/>
    </source>
</evidence>
<evidence type="ECO:0000256" key="1">
    <source>
        <dbReference type="ARBA" id="ARBA00008061"/>
    </source>
</evidence>
<dbReference type="PANTHER" id="PTHR10357:SF179">
    <property type="entry name" value="NEUTRAL AND BASIC AMINO ACID TRANSPORT PROTEIN RBAT"/>
    <property type="match status" value="1"/>
</dbReference>
<dbReference type="EMBL" id="LWDD02000710">
    <property type="protein sequence ID" value="KAE8256953.1"/>
    <property type="molecule type" value="Genomic_DNA"/>
</dbReference>
<dbReference type="FunFam" id="3.20.20.80:FF:000064">
    <property type="entry name" value="Oligo-1,6-glucosidase"/>
    <property type="match status" value="1"/>
</dbReference>
<reference evidence="6" key="3">
    <citation type="submission" date="2020-10" db="EMBL/GenBank/DDBJ databases">
        <authorList>
            <person name="Sedaghatjoo S."/>
        </authorList>
    </citation>
    <scope>NUCLEOTIDE SEQUENCE</scope>
    <source>
        <strain evidence="6">AZH3</strain>
    </source>
</reference>
<dbReference type="Gene3D" id="3.90.400.10">
    <property type="entry name" value="Oligo-1,6-glucosidase, Domain 2"/>
    <property type="match status" value="1"/>
</dbReference>
<feature type="domain" description="Glycosyl hydrolase family 13 catalytic" evidence="5">
    <location>
        <begin position="27"/>
        <end position="462"/>
    </location>
</feature>
<reference evidence="7" key="2">
    <citation type="journal article" date="2019" name="IMA Fungus">
        <title>Genome sequencing and comparison of five Tilletia species to identify candidate genes for the detection of regulated species infecting wheat.</title>
        <authorList>
            <person name="Nguyen H.D.T."/>
            <person name="Sultana T."/>
            <person name="Kesanakurti P."/>
            <person name="Hambleton S."/>
        </authorList>
    </citation>
    <scope>NUCLEOTIDE SEQUENCE</scope>
    <source>
        <strain evidence="7">DAOMC 238032</strain>
    </source>
</reference>
<comment type="similarity">
    <text evidence="1">Belongs to the glycosyl hydrolase 13 family.</text>
</comment>
<sequence length="621" mass="70509">MTSKTISNFNTTKTASKAWWKSACAAQLYPASFADSNGDGMGDLKGIADHVDYLAELGIDMVWLSPFFKSPNVDMGYDVSDYCDVDPKYGTLADWNHLASLLKAKNIRLVHDLVVNHTSDQHAWFQESRISRTNPKADWYIWRDAKKGSDGERLEPNNWSSIWAGSSWTWDEGRQQYYFHIFDKTQPDLNWDLPAVREAVKDIMRFWLEKGVVGFRLDAINFISKPPAFPDAPISNPSSKFQSALELYAHGPKLVEYLTELHDDVLVHYNAFTVGESGLTTVQQALDMTQHGKPLQQLFTFDHLDLDLPPSTTSVFEPGPARPRNFDSFRKAISEWQHWALVYDSWLGNFLSNHDQPRSLSNMLGVYAEDPRYRWEGAKLLALFSCSLAGTLFIYQGEELGMLNVPADWSISEYDDIVSKRYHKDVMAEKNEECAQKGVPVPADFERQVMMGIMRKARDNARTPMPWDDTPSAGFSSDPSAKFWMKVNPDNFACNVRAQRTDPTSVFHFWKRSIQLRKAHDVLVYGSYRVLNIPVPAPEEGQTGSPIFAFVRELDGVKAVFVGNFARARLEEVHLGRYITDAAGEPMDLSSKLVGCNYEGDKEERSVQVLEPFEARLYILS</sequence>
<dbReference type="InterPro" id="IPR017853">
    <property type="entry name" value="GH"/>
</dbReference>
<protein>
    <recommendedName>
        <fullName evidence="5">Glycosyl hydrolase family 13 catalytic domain-containing protein</fullName>
    </recommendedName>
</protein>
<dbReference type="PANTHER" id="PTHR10357">
    <property type="entry name" value="ALPHA-AMYLASE FAMILY MEMBER"/>
    <property type="match status" value="1"/>
</dbReference>
<dbReference type="GO" id="GO:0004575">
    <property type="term" value="F:sucrose alpha-glucosidase activity"/>
    <property type="evidence" value="ECO:0007669"/>
    <property type="project" value="TreeGrafter"/>
</dbReference>
<evidence type="ECO:0000313" key="9">
    <source>
        <dbReference type="Proteomes" id="UP000836402"/>
    </source>
</evidence>
<dbReference type="SMART" id="SM00642">
    <property type="entry name" value="Aamy"/>
    <property type="match status" value="1"/>
</dbReference>
<reference evidence="7" key="1">
    <citation type="submission" date="2016-04" db="EMBL/GenBank/DDBJ databases">
        <authorList>
            <person name="Nguyen H.D."/>
            <person name="Kesanakurti P."/>
            <person name="Cullis J."/>
            <person name="Levesque C.A."/>
            <person name="Hambleton S."/>
        </authorList>
    </citation>
    <scope>NUCLEOTIDE SEQUENCE</scope>
    <source>
        <strain evidence="7">DAOMC 238032</strain>
    </source>
</reference>
<dbReference type="GO" id="GO:0000025">
    <property type="term" value="P:maltose catabolic process"/>
    <property type="evidence" value="ECO:0007669"/>
    <property type="project" value="TreeGrafter"/>
</dbReference>
<comment type="caution">
    <text evidence="7">The sequence shown here is derived from an EMBL/GenBank/DDBJ whole genome shotgun (WGS) entry which is preliminary data.</text>
</comment>
<keyword evidence="4" id="KW-0462">Maltose metabolism</keyword>
<dbReference type="Proteomes" id="UP000836402">
    <property type="component" value="Unassembled WGS sequence"/>
</dbReference>
<evidence type="ECO:0000313" key="7">
    <source>
        <dbReference type="EMBL" id="KAE8256953.1"/>
    </source>
</evidence>
<name>A0A177VD82_9BASI</name>
<evidence type="ECO:0000256" key="2">
    <source>
        <dbReference type="ARBA" id="ARBA00022801"/>
    </source>
</evidence>
<keyword evidence="2" id="KW-0378">Hydrolase</keyword>
<keyword evidence="9" id="KW-1185">Reference proteome</keyword>
<dbReference type="CDD" id="cd11333">
    <property type="entry name" value="AmyAc_SI_OligoGlu_DGase"/>
    <property type="match status" value="1"/>
</dbReference>
<dbReference type="Gene3D" id="2.60.40.1180">
    <property type="entry name" value="Golgi alpha-mannosidase II"/>
    <property type="match status" value="1"/>
</dbReference>
<dbReference type="Proteomes" id="UP000077671">
    <property type="component" value="Unassembled WGS sequence"/>
</dbReference>
<dbReference type="Pfam" id="PF00128">
    <property type="entry name" value="Alpha-amylase"/>
    <property type="match status" value="1"/>
</dbReference>